<evidence type="ECO:0000256" key="1">
    <source>
        <dbReference type="SAM" id="Phobius"/>
    </source>
</evidence>
<accession>A0A0G0VE66</accession>
<feature type="transmembrane region" description="Helical" evidence="1">
    <location>
        <begin position="36"/>
        <end position="58"/>
    </location>
</feature>
<keyword evidence="1" id="KW-0812">Transmembrane</keyword>
<gene>
    <name evidence="2" type="ORF">UU48_C0006G0011</name>
</gene>
<organism evidence="2 3">
    <name type="scientific">Candidatus Uhrbacteria bacterium GW2011_GWF2_41_16</name>
    <dbReference type="NCBI Taxonomy" id="1618997"/>
    <lineage>
        <taxon>Bacteria</taxon>
        <taxon>Candidatus Uhriibacteriota</taxon>
    </lineage>
</organism>
<keyword evidence="1" id="KW-0472">Membrane</keyword>
<name>A0A0G0VE66_9BACT</name>
<comment type="caution">
    <text evidence="2">The sequence shown here is derived from an EMBL/GenBank/DDBJ whole genome shotgun (WGS) entry which is preliminary data.</text>
</comment>
<protein>
    <submittedName>
        <fullName evidence="2">Uncharacterized protein</fullName>
    </submittedName>
</protein>
<proteinExistence type="predicted"/>
<keyword evidence="1" id="KW-1133">Transmembrane helix</keyword>
<feature type="transmembrane region" description="Helical" evidence="1">
    <location>
        <begin position="64"/>
        <end position="83"/>
    </location>
</feature>
<reference evidence="2 3" key="1">
    <citation type="journal article" date="2015" name="Nature">
        <title>rRNA introns, odd ribosomes, and small enigmatic genomes across a large radiation of phyla.</title>
        <authorList>
            <person name="Brown C.T."/>
            <person name="Hug L.A."/>
            <person name="Thomas B.C."/>
            <person name="Sharon I."/>
            <person name="Castelle C.J."/>
            <person name="Singh A."/>
            <person name="Wilkins M.J."/>
            <person name="Williams K.H."/>
            <person name="Banfield J.F."/>
        </authorList>
    </citation>
    <scope>NUCLEOTIDE SEQUENCE [LARGE SCALE GENOMIC DNA]</scope>
</reference>
<dbReference type="Proteomes" id="UP000034746">
    <property type="component" value="Unassembled WGS sequence"/>
</dbReference>
<dbReference type="EMBL" id="LCAU01000006">
    <property type="protein sequence ID" value="KKR97971.1"/>
    <property type="molecule type" value="Genomic_DNA"/>
</dbReference>
<dbReference type="AlphaFoldDB" id="A0A0G0VE66"/>
<evidence type="ECO:0000313" key="3">
    <source>
        <dbReference type="Proteomes" id="UP000034746"/>
    </source>
</evidence>
<sequence length="246" mass="28208">MSTDTREYIRIPETVQLFLVYYNRAKNGFEQMESKFFVLLIGIMFGTYSGIVSAFFSFIIMKKFFIAFIVGFGIANLITYLRYCKRSNQSIIDLIRNKRTPAENTFIKDPFHTAIYNIHRAILLLNQKINAWNVYINGSDLGKLRRHTDHEQRLAKMDQAIEEGKHQIGVAMWLISLIEQRRSGHASEHLNIEEVQEQLREAASRMDAFFELETDIEGCVQGALEAAVEINTSTGVRATTALATTR</sequence>
<evidence type="ECO:0000313" key="2">
    <source>
        <dbReference type="EMBL" id="KKR97971.1"/>
    </source>
</evidence>